<dbReference type="GO" id="GO:0008610">
    <property type="term" value="P:lipid biosynthetic process"/>
    <property type="evidence" value="ECO:0007669"/>
    <property type="project" value="InterPro"/>
</dbReference>
<comment type="similarity">
    <text evidence="2">Belongs to the sterol desaturase family.</text>
</comment>
<comment type="caution">
    <text evidence="9">The sequence shown here is derived from an EMBL/GenBank/DDBJ whole genome shotgun (WGS) entry which is preliminary data.</text>
</comment>
<evidence type="ECO:0000256" key="3">
    <source>
        <dbReference type="ARBA" id="ARBA00022692"/>
    </source>
</evidence>
<evidence type="ECO:0000256" key="1">
    <source>
        <dbReference type="ARBA" id="ARBA00004141"/>
    </source>
</evidence>
<dbReference type="PANTHER" id="PTHR11863">
    <property type="entry name" value="STEROL DESATURASE"/>
    <property type="match status" value="1"/>
</dbReference>
<evidence type="ECO:0000313" key="9">
    <source>
        <dbReference type="EMBL" id="RXI06681.1"/>
    </source>
</evidence>
<accession>A0A498KHP0</accession>
<dbReference type="GO" id="GO:0016491">
    <property type="term" value="F:oxidoreductase activity"/>
    <property type="evidence" value="ECO:0007669"/>
    <property type="project" value="InterPro"/>
</dbReference>
<evidence type="ECO:0000259" key="8">
    <source>
        <dbReference type="Pfam" id="PF12076"/>
    </source>
</evidence>
<dbReference type="GO" id="GO:0005506">
    <property type="term" value="F:iron ion binding"/>
    <property type="evidence" value="ECO:0007669"/>
    <property type="project" value="InterPro"/>
</dbReference>
<feature type="transmembrane region" description="Helical" evidence="6">
    <location>
        <begin position="325"/>
        <end position="345"/>
    </location>
</feature>
<dbReference type="Pfam" id="PF12076">
    <property type="entry name" value="CER1-like_C"/>
    <property type="match status" value="1"/>
</dbReference>
<keyword evidence="4 6" id="KW-1133">Transmembrane helix</keyword>
<dbReference type="InterPro" id="IPR021940">
    <property type="entry name" value="CER1-like_C"/>
</dbReference>
<dbReference type="InterPro" id="IPR050307">
    <property type="entry name" value="Sterol_Desaturase_Related"/>
</dbReference>
<dbReference type="GO" id="GO:0016020">
    <property type="term" value="C:membrane"/>
    <property type="evidence" value="ECO:0007669"/>
    <property type="project" value="UniProtKB-SubCell"/>
</dbReference>
<comment type="subcellular location">
    <subcellularLocation>
        <location evidence="1">Membrane</location>
        <topology evidence="1">Multi-pass membrane protein</topology>
    </subcellularLocation>
</comment>
<feature type="domain" description="Very-long-chain aldehyde decarbonylase CER1-like C-terminal" evidence="8">
    <location>
        <begin position="451"/>
        <end position="613"/>
    </location>
</feature>
<organism evidence="9 10">
    <name type="scientific">Malus domestica</name>
    <name type="common">Apple</name>
    <name type="synonym">Pyrus malus</name>
    <dbReference type="NCBI Taxonomy" id="3750"/>
    <lineage>
        <taxon>Eukaryota</taxon>
        <taxon>Viridiplantae</taxon>
        <taxon>Streptophyta</taxon>
        <taxon>Embryophyta</taxon>
        <taxon>Tracheophyta</taxon>
        <taxon>Spermatophyta</taxon>
        <taxon>Magnoliopsida</taxon>
        <taxon>eudicotyledons</taxon>
        <taxon>Gunneridae</taxon>
        <taxon>Pentapetalae</taxon>
        <taxon>rosids</taxon>
        <taxon>fabids</taxon>
        <taxon>Rosales</taxon>
        <taxon>Rosaceae</taxon>
        <taxon>Amygdaloideae</taxon>
        <taxon>Maleae</taxon>
        <taxon>Malus</taxon>
    </lineage>
</organism>
<evidence type="ECO:0000256" key="6">
    <source>
        <dbReference type="SAM" id="Phobius"/>
    </source>
</evidence>
<dbReference type="AlphaFoldDB" id="A0A498KHP0"/>
<evidence type="ECO:0000256" key="5">
    <source>
        <dbReference type="ARBA" id="ARBA00023136"/>
    </source>
</evidence>
<dbReference type="Proteomes" id="UP000290289">
    <property type="component" value="Chromosome 2"/>
</dbReference>
<proteinExistence type="inferred from homology"/>
<evidence type="ECO:0000313" key="10">
    <source>
        <dbReference type="Proteomes" id="UP000290289"/>
    </source>
</evidence>
<evidence type="ECO:0000259" key="7">
    <source>
        <dbReference type="Pfam" id="PF04116"/>
    </source>
</evidence>
<dbReference type="Pfam" id="PF04116">
    <property type="entry name" value="FA_hydroxylase"/>
    <property type="match status" value="1"/>
</dbReference>
<evidence type="ECO:0000256" key="2">
    <source>
        <dbReference type="ARBA" id="ARBA00009324"/>
    </source>
</evidence>
<feature type="domain" description="Fatty acid hydroxylase" evidence="7">
    <location>
        <begin position="134"/>
        <end position="272"/>
    </location>
</feature>
<reference evidence="9 10" key="1">
    <citation type="submission" date="2018-10" db="EMBL/GenBank/DDBJ databases">
        <title>A high-quality apple genome assembly.</title>
        <authorList>
            <person name="Hu J."/>
        </authorList>
    </citation>
    <scope>NUCLEOTIDE SEQUENCE [LARGE SCALE GENOMIC DNA]</scope>
    <source>
        <strain evidence="10">cv. HFTH1</strain>
        <tissue evidence="9">Young leaf</tissue>
    </source>
</reference>
<sequence length="623" mass="72305">MATTPGILTEWPWTPLGSFKHVVVAPWIIHGTYSYFANDEEDKDLSYFLIFPLILWRFVHNQLWISLSRYRTAKGNGRIVDKSLEFEQVDRERNWDDQILFNSILFYLGSRHLPGASNLPMWRTDGVILTILLHAGPVEFLYYWLHRALHHHFLYSRYHSHHHSSIVTEPITSVIHPFAEHIAYFILFAIPMLTTLFTGTTSVAVYAGYLTYIDFMNNMGHCNFELIPNWLFTIFPPLKYFMYTPSYHSLHHTQFRTNYSLFMPIYDYMYGTMDKSNDSLYDTSLKRGEELPDVLHLTHLTTPESIYYLPLGFVSLASRPHTRTWYLWLMWPLTLWSMMITWIYGRTFVVERHRFHELRLQTWAIPKYTLQYFMKWQSEAINGLIEEAILDAEEKGVKVLSLGLLNQGEELNRYGGLYVQRHPHLKIKVVDGSSLVVAVILNSIPKGTTQVVLRGNLTKVAYAIARALSQKGIQIATLHQTEHLKLTKSLNGTESNLIVAKSYAQKIWLVGDGLTEKEHMRAPKGTLFVPFSQFPPKKLRKDCFYHYTPAMKTPASLENVHSCENWLPRRVMSAWRVAGIVHALEGWKEHECGYTMSNSDKVWQASLVHGFQPLTISTAHTKN</sequence>
<evidence type="ECO:0000256" key="4">
    <source>
        <dbReference type="ARBA" id="ARBA00022989"/>
    </source>
</evidence>
<feature type="transmembrane region" description="Helical" evidence="6">
    <location>
        <begin position="182"/>
        <end position="209"/>
    </location>
</feature>
<gene>
    <name evidence="9" type="ORF">DVH24_025817</name>
</gene>
<evidence type="ECO:0008006" key="11">
    <source>
        <dbReference type="Google" id="ProtNLM"/>
    </source>
</evidence>
<keyword evidence="10" id="KW-1185">Reference proteome</keyword>
<keyword evidence="3 6" id="KW-0812">Transmembrane</keyword>
<dbReference type="InterPro" id="IPR006694">
    <property type="entry name" value="Fatty_acid_hydroxylase"/>
</dbReference>
<name>A0A498KHP0_MALDO</name>
<protein>
    <recommendedName>
        <fullName evidence="11">Fatty acid hydroxylase domain-containing protein</fullName>
    </recommendedName>
</protein>
<keyword evidence="5 6" id="KW-0472">Membrane</keyword>
<dbReference type="EMBL" id="RDQH01000328">
    <property type="protein sequence ID" value="RXI06681.1"/>
    <property type="molecule type" value="Genomic_DNA"/>
</dbReference>